<dbReference type="EMBL" id="JXTB01000356">
    <property type="protein sequence ID" value="PON44143.1"/>
    <property type="molecule type" value="Genomic_DNA"/>
</dbReference>
<proteinExistence type="predicted"/>
<dbReference type="OrthoDB" id="1906820at2759"/>
<evidence type="ECO:0000313" key="2">
    <source>
        <dbReference type="EMBL" id="PON44143.1"/>
    </source>
</evidence>
<sequence length="98" mass="10340">AAFSLELNTIGIGIVVRDFRGQVLGCASINLAKASSPFVIESLTFEEGQSFAVTNGFQIGIAEFDASNIIKAILSNSVAGIEEPIVSNTKKLLKFFGS</sequence>
<gene>
    <name evidence="2" type="ORF">PanWU01x14_268870</name>
</gene>
<name>A0A2P5B5T3_PARAD</name>
<keyword evidence="3" id="KW-1185">Reference proteome</keyword>
<evidence type="ECO:0000313" key="3">
    <source>
        <dbReference type="Proteomes" id="UP000237105"/>
    </source>
</evidence>
<organism evidence="2 3">
    <name type="scientific">Parasponia andersonii</name>
    <name type="common">Sponia andersonii</name>
    <dbReference type="NCBI Taxonomy" id="3476"/>
    <lineage>
        <taxon>Eukaryota</taxon>
        <taxon>Viridiplantae</taxon>
        <taxon>Streptophyta</taxon>
        <taxon>Embryophyta</taxon>
        <taxon>Tracheophyta</taxon>
        <taxon>Spermatophyta</taxon>
        <taxon>Magnoliopsida</taxon>
        <taxon>eudicotyledons</taxon>
        <taxon>Gunneridae</taxon>
        <taxon>Pentapetalae</taxon>
        <taxon>rosids</taxon>
        <taxon>fabids</taxon>
        <taxon>Rosales</taxon>
        <taxon>Cannabaceae</taxon>
        <taxon>Parasponia</taxon>
    </lineage>
</organism>
<evidence type="ECO:0000259" key="1">
    <source>
        <dbReference type="Pfam" id="PF13456"/>
    </source>
</evidence>
<feature type="non-terminal residue" evidence="2">
    <location>
        <position position="1"/>
    </location>
</feature>
<reference evidence="3" key="1">
    <citation type="submission" date="2016-06" db="EMBL/GenBank/DDBJ databases">
        <title>Parallel loss of symbiosis genes in relatives of nitrogen-fixing non-legume Parasponia.</title>
        <authorList>
            <person name="Van Velzen R."/>
            <person name="Holmer R."/>
            <person name="Bu F."/>
            <person name="Rutten L."/>
            <person name="Van Zeijl A."/>
            <person name="Liu W."/>
            <person name="Santuari L."/>
            <person name="Cao Q."/>
            <person name="Sharma T."/>
            <person name="Shen D."/>
            <person name="Roswanjaya Y."/>
            <person name="Wardhani T."/>
            <person name="Kalhor M.S."/>
            <person name="Jansen J."/>
            <person name="Van den Hoogen J."/>
            <person name="Gungor B."/>
            <person name="Hartog M."/>
            <person name="Hontelez J."/>
            <person name="Verver J."/>
            <person name="Yang W.-C."/>
            <person name="Schijlen E."/>
            <person name="Repin R."/>
            <person name="Schilthuizen M."/>
            <person name="Schranz E."/>
            <person name="Heidstra R."/>
            <person name="Miyata K."/>
            <person name="Fedorova E."/>
            <person name="Kohlen W."/>
            <person name="Bisseling T."/>
            <person name="Smit S."/>
            <person name="Geurts R."/>
        </authorList>
    </citation>
    <scope>NUCLEOTIDE SEQUENCE [LARGE SCALE GENOMIC DNA]</scope>
    <source>
        <strain evidence="3">cv. WU1-14</strain>
    </source>
</reference>
<feature type="domain" description="RNase H type-1" evidence="1">
    <location>
        <begin position="10"/>
        <end position="94"/>
    </location>
</feature>
<accession>A0A2P5B5T3</accession>
<dbReference type="AlphaFoldDB" id="A0A2P5B5T3"/>
<dbReference type="GO" id="GO:0003676">
    <property type="term" value="F:nucleic acid binding"/>
    <property type="evidence" value="ECO:0007669"/>
    <property type="project" value="InterPro"/>
</dbReference>
<dbReference type="GO" id="GO:0004523">
    <property type="term" value="F:RNA-DNA hybrid ribonuclease activity"/>
    <property type="evidence" value="ECO:0007669"/>
    <property type="project" value="InterPro"/>
</dbReference>
<dbReference type="Pfam" id="PF13456">
    <property type="entry name" value="RVT_3"/>
    <property type="match status" value="1"/>
</dbReference>
<dbReference type="InterPro" id="IPR002156">
    <property type="entry name" value="RNaseH_domain"/>
</dbReference>
<comment type="caution">
    <text evidence="2">The sequence shown here is derived from an EMBL/GenBank/DDBJ whole genome shotgun (WGS) entry which is preliminary data.</text>
</comment>
<protein>
    <recommendedName>
        <fullName evidence="1">RNase H type-1 domain-containing protein</fullName>
    </recommendedName>
</protein>
<dbReference type="Proteomes" id="UP000237105">
    <property type="component" value="Unassembled WGS sequence"/>
</dbReference>